<dbReference type="Proteomes" id="UP001057452">
    <property type="component" value="Chromosome 7"/>
</dbReference>
<organism evidence="1 2">
    <name type="scientific">Chaenocephalus aceratus</name>
    <name type="common">Blackfin icefish</name>
    <name type="synonym">Chaenichthys aceratus</name>
    <dbReference type="NCBI Taxonomy" id="36190"/>
    <lineage>
        <taxon>Eukaryota</taxon>
        <taxon>Metazoa</taxon>
        <taxon>Chordata</taxon>
        <taxon>Craniata</taxon>
        <taxon>Vertebrata</taxon>
        <taxon>Euteleostomi</taxon>
        <taxon>Actinopterygii</taxon>
        <taxon>Neopterygii</taxon>
        <taxon>Teleostei</taxon>
        <taxon>Neoteleostei</taxon>
        <taxon>Acanthomorphata</taxon>
        <taxon>Eupercaria</taxon>
        <taxon>Perciformes</taxon>
        <taxon>Notothenioidei</taxon>
        <taxon>Channichthyidae</taxon>
        <taxon>Chaenocephalus</taxon>
    </lineage>
</organism>
<evidence type="ECO:0000313" key="2">
    <source>
        <dbReference type="Proteomes" id="UP001057452"/>
    </source>
</evidence>
<evidence type="ECO:0000313" key="1">
    <source>
        <dbReference type="EMBL" id="KAI4823565.1"/>
    </source>
</evidence>
<proteinExistence type="predicted"/>
<protein>
    <submittedName>
        <fullName evidence="1">Uncharacterized protein</fullName>
    </submittedName>
</protein>
<dbReference type="EMBL" id="CM043791">
    <property type="protein sequence ID" value="KAI4823565.1"/>
    <property type="molecule type" value="Genomic_DNA"/>
</dbReference>
<sequence>MAAKQKRKLEDLSMDEFLLTALDSAGEDDSEDETKKQNGLDKKKSAAFETDDKKGKASQHKEQLSRLKNKDPEFYKFLQANDQTLLNFDDTDSSEDEDEKKYHKLPSKLEADDSDDEDDDDDDEGGAEGSKASKKSKKGVEIIKVTDKMVEEWKDAMKKEPTPRLFREVTQAFKAAVATTKGEGGAQCRYKVADSSVFNSLVIFCIRDVYVALQRMLNLKPEKDQKKLVLPSSSPKWQKNQVDIKMYLSGVVQLLSCLTEATVISAVLRHANQLAPYYLCLPKQCRHLVKQLMKQWSTGEETSRVLAFLALNKICRHKQDTYLNPILKQMYISYVQNCKFTSPNVLPMINFMQRTLTEMYSLDTQATYQHAFIYIRQLAIHLRNAMTMKKKETYQSVYNWQYIHCLSLWCRVLSTLHPSDVLQPLIYPLCQVIIGTVKLVPTSRYYPLRMHCCKALTLLSGSTNTFVPVLPFILEIVQQVDFNKKPARMSKKPINFAVILKLSKPVAKRIAARPSGIIPCTPLARAVFTWAAATNSCLVESQRDGLIDQLYDLILEYFHTQATSIGFPEIALPTAIQLKAFLKECKVANYCKASAPAAGKGRTLTSRLSPLPTAWEKQMKEEGTPLTKYYTQWKKLRVKEIQLEISGKDRMEDLELPEIKRKKTEDKKVEDKKEFSDLFHSDSDAEEDDGKLKIRGKKDRRGSDDDDDDDDLQGLYDMSDDDEGGDSDDDEELATTAPEPLTAAALIKLAEGDEDVVEDLQLSDDD</sequence>
<gene>
    <name evidence="1" type="ORF">KUCAC02_012146</name>
</gene>
<keyword evidence="2" id="KW-1185">Reference proteome</keyword>
<accession>A0ACB9X9P5</accession>
<comment type="caution">
    <text evidence="1">The sequence shown here is derived from an EMBL/GenBank/DDBJ whole genome shotgun (WGS) entry which is preliminary data.</text>
</comment>
<name>A0ACB9X9P5_CHAAC</name>
<reference evidence="1" key="1">
    <citation type="submission" date="2022-05" db="EMBL/GenBank/DDBJ databases">
        <title>Chromosome-level genome of Chaenocephalus aceratus.</title>
        <authorList>
            <person name="Park H."/>
        </authorList>
    </citation>
    <scope>NUCLEOTIDE SEQUENCE</scope>
    <source>
        <strain evidence="1">KU_202001</strain>
    </source>
</reference>